<proteinExistence type="inferred from homology"/>
<dbReference type="EMBL" id="JBJJXI010000028">
    <property type="protein sequence ID" value="KAL3403802.1"/>
    <property type="molecule type" value="Genomic_DNA"/>
</dbReference>
<evidence type="ECO:0000259" key="6">
    <source>
        <dbReference type="Pfam" id="PF01281"/>
    </source>
</evidence>
<accession>A0ABD2XEX2</accession>
<keyword evidence="8" id="KW-1185">Reference proteome</keyword>
<dbReference type="InterPro" id="IPR036935">
    <property type="entry name" value="Ribosomal_bL9_N_sf"/>
</dbReference>
<dbReference type="InterPro" id="IPR020070">
    <property type="entry name" value="Ribosomal_bL9_N"/>
</dbReference>
<keyword evidence="3" id="KW-0687">Ribonucleoprotein</keyword>
<dbReference type="AlphaFoldDB" id="A0ABD2XEX2"/>
<gene>
    <name evidence="7" type="ORF">TKK_003480</name>
</gene>
<comment type="similarity">
    <text evidence="1">Belongs to the bacterial ribosomal protein bL9 family.</text>
</comment>
<reference evidence="7 8" key="1">
    <citation type="journal article" date="2024" name="bioRxiv">
        <title>A reference genome for Trichogramma kaykai: A tiny desert-dwelling parasitoid wasp with competing sex-ratio distorters.</title>
        <authorList>
            <person name="Culotta J."/>
            <person name="Lindsey A.R."/>
        </authorList>
    </citation>
    <scope>NUCLEOTIDE SEQUENCE [LARGE SCALE GENOMIC DNA]</scope>
    <source>
        <strain evidence="7 8">KSX58</strain>
    </source>
</reference>
<dbReference type="GO" id="GO:1990904">
    <property type="term" value="C:ribonucleoprotein complex"/>
    <property type="evidence" value="ECO:0007669"/>
    <property type="project" value="UniProtKB-KW"/>
</dbReference>
<dbReference type="SUPFAM" id="SSF55658">
    <property type="entry name" value="L9 N-domain-like"/>
    <property type="match status" value="1"/>
</dbReference>
<dbReference type="InterPro" id="IPR000244">
    <property type="entry name" value="Ribosomal_bL9"/>
</dbReference>
<evidence type="ECO:0000256" key="4">
    <source>
        <dbReference type="ARBA" id="ARBA00035194"/>
    </source>
</evidence>
<dbReference type="InterPro" id="IPR009027">
    <property type="entry name" value="Ribosomal_bL9/RNase_H1_N"/>
</dbReference>
<protein>
    <recommendedName>
        <fullName evidence="4">Large ribosomal subunit protein bL9m</fullName>
    </recommendedName>
    <alternativeName>
        <fullName evidence="5">39S ribosomal protein L9, mitochondrial</fullName>
    </alternativeName>
</protein>
<dbReference type="PANTHER" id="PTHR21368">
    <property type="entry name" value="50S RIBOSOMAL PROTEIN L9"/>
    <property type="match status" value="1"/>
</dbReference>
<evidence type="ECO:0000256" key="5">
    <source>
        <dbReference type="ARBA" id="ARBA00035381"/>
    </source>
</evidence>
<sequence>MWASWKSAFAATPFVAKTLLNATPNLFPQQTRTTIILERVYPIRLHKKGSGERRMEKKDFIYKRVDKDKKKQAPLSIILTQYVEGVGEKGDKVNMKRQKAYTHFLLPGLAVYASPENMKKYYIEQDDQKTNSSLYAPNTVKVLSRCCLIVNLSVDNPWTIEKWHVRANFRKMNVFVTDDAITLPEKPISGPNLDYEGKEFYITLTINKTETVKVRCKIHHDTFIYSKELPLVPEYWKIPGKAIFEEDQEILDSLPRPKWEDTMTVKD</sequence>
<keyword evidence="2" id="KW-0689">Ribosomal protein</keyword>
<organism evidence="7 8">
    <name type="scientific">Trichogramma kaykai</name>
    <dbReference type="NCBI Taxonomy" id="54128"/>
    <lineage>
        <taxon>Eukaryota</taxon>
        <taxon>Metazoa</taxon>
        <taxon>Ecdysozoa</taxon>
        <taxon>Arthropoda</taxon>
        <taxon>Hexapoda</taxon>
        <taxon>Insecta</taxon>
        <taxon>Pterygota</taxon>
        <taxon>Neoptera</taxon>
        <taxon>Endopterygota</taxon>
        <taxon>Hymenoptera</taxon>
        <taxon>Apocrita</taxon>
        <taxon>Proctotrupomorpha</taxon>
        <taxon>Chalcidoidea</taxon>
        <taxon>Trichogrammatidae</taxon>
        <taxon>Trichogramma</taxon>
    </lineage>
</organism>
<feature type="domain" description="Ribosomal protein L9" evidence="6">
    <location>
        <begin position="76"/>
        <end position="121"/>
    </location>
</feature>
<evidence type="ECO:0000313" key="8">
    <source>
        <dbReference type="Proteomes" id="UP001627154"/>
    </source>
</evidence>
<dbReference type="Proteomes" id="UP001627154">
    <property type="component" value="Unassembled WGS sequence"/>
</dbReference>
<evidence type="ECO:0000256" key="2">
    <source>
        <dbReference type="ARBA" id="ARBA00022980"/>
    </source>
</evidence>
<comment type="caution">
    <text evidence="7">The sequence shown here is derived from an EMBL/GenBank/DDBJ whole genome shotgun (WGS) entry which is preliminary data.</text>
</comment>
<evidence type="ECO:0000256" key="1">
    <source>
        <dbReference type="ARBA" id="ARBA00010605"/>
    </source>
</evidence>
<dbReference type="Gene3D" id="3.40.5.10">
    <property type="entry name" value="Ribosomal protein L9, N-terminal domain"/>
    <property type="match status" value="1"/>
</dbReference>
<evidence type="ECO:0000256" key="3">
    <source>
        <dbReference type="ARBA" id="ARBA00023274"/>
    </source>
</evidence>
<evidence type="ECO:0000313" key="7">
    <source>
        <dbReference type="EMBL" id="KAL3403802.1"/>
    </source>
</evidence>
<dbReference type="GO" id="GO:0005840">
    <property type="term" value="C:ribosome"/>
    <property type="evidence" value="ECO:0007669"/>
    <property type="project" value="UniProtKB-KW"/>
</dbReference>
<name>A0ABD2XEX2_9HYME</name>
<dbReference type="Pfam" id="PF01281">
    <property type="entry name" value="Ribosomal_L9_N"/>
    <property type="match status" value="1"/>
</dbReference>